<dbReference type="GO" id="GO:0004113">
    <property type="term" value="F:2',3'-cyclic-nucleotide 3'-phosphodiesterase activity"/>
    <property type="evidence" value="ECO:0007669"/>
    <property type="project" value="TreeGrafter"/>
</dbReference>
<feature type="binding site" evidence="6">
    <location>
        <position position="188"/>
    </location>
    <ligand>
        <name>Fe cation</name>
        <dbReference type="ChEBI" id="CHEBI:24875"/>
        <label>2</label>
    </ligand>
</feature>
<evidence type="ECO:0000256" key="2">
    <source>
        <dbReference type="ARBA" id="ARBA00022801"/>
    </source>
</evidence>
<dbReference type="PANTHER" id="PTHR36303:SF1">
    <property type="entry name" value="2',3'-CYCLIC-NUCLEOTIDE 2'-PHOSPHODIESTERASE"/>
    <property type="match status" value="1"/>
</dbReference>
<dbReference type="Proteomes" id="UP000295662">
    <property type="component" value="Unassembled WGS sequence"/>
</dbReference>
<feature type="binding site" evidence="6">
    <location>
        <position position="51"/>
    </location>
    <ligand>
        <name>Fe cation</name>
        <dbReference type="ChEBI" id="CHEBI:24875"/>
        <label>1</label>
    </ligand>
</feature>
<feature type="binding site" evidence="6">
    <location>
        <position position="163"/>
    </location>
    <ligand>
        <name>Fe cation</name>
        <dbReference type="ChEBI" id="CHEBI:24875"/>
        <label>2</label>
    </ligand>
</feature>
<keyword evidence="3" id="KW-0408">Iron</keyword>
<name>A0A4R7RYT8_9BACT</name>
<dbReference type="CDD" id="cd07382">
    <property type="entry name" value="MPP_DR1281"/>
    <property type="match status" value="1"/>
</dbReference>
<evidence type="ECO:0000313" key="8">
    <source>
        <dbReference type="Proteomes" id="UP000295662"/>
    </source>
</evidence>
<proteinExistence type="inferred from homology"/>
<organism evidence="7 8">
    <name type="scientific">Prosthecobacter fusiformis</name>
    <dbReference type="NCBI Taxonomy" id="48464"/>
    <lineage>
        <taxon>Bacteria</taxon>
        <taxon>Pseudomonadati</taxon>
        <taxon>Verrucomicrobiota</taxon>
        <taxon>Verrucomicrobiia</taxon>
        <taxon>Verrucomicrobiales</taxon>
        <taxon>Verrucomicrobiaceae</taxon>
        <taxon>Prosthecobacter</taxon>
    </lineage>
</organism>
<dbReference type="EMBL" id="SOCA01000003">
    <property type="protein sequence ID" value="TDU71100.1"/>
    <property type="molecule type" value="Genomic_DNA"/>
</dbReference>
<dbReference type="GO" id="GO:0046872">
    <property type="term" value="F:metal ion binding"/>
    <property type="evidence" value="ECO:0007669"/>
    <property type="project" value="UniProtKB-KW"/>
</dbReference>
<evidence type="ECO:0000256" key="5">
    <source>
        <dbReference type="PIRSR" id="PIRSR004789-50"/>
    </source>
</evidence>
<keyword evidence="8" id="KW-1185">Reference proteome</keyword>
<feature type="binding site" evidence="6">
    <location>
        <position position="51"/>
    </location>
    <ligand>
        <name>Fe cation</name>
        <dbReference type="ChEBI" id="CHEBI:24875"/>
        <label>2</label>
    </ligand>
</feature>
<feature type="active site" description="Proton donor" evidence="5">
    <location>
        <position position="80"/>
    </location>
</feature>
<evidence type="ECO:0008006" key="9">
    <source>
        <dbReference type="Google" id="ProtNLM"/>
    </source>
</evidence>
<dbReference type="InterPro" id="IPR029052">
    <property type="entry name" value="Metallo-depent_PP-like"/>
</dbReference>
<evidence type="ECO:0000256" key="3">
    <source>
        <dbReference type="ARBA" id="ARBA00023004"/>
    </source>
</evidence>
<dbReference type="Pfam" id="PF13277">
    <property type="entry name" value="YmdB"/>
    <property type="match status" value="1"/>
</dbReference>
<gene>
    <name evidence="7" type="ORF">EI77_02218</name>
</gene>
<dbReference type="PANTHER" id="PTHR36303">
    <property type="entry name" value="2',3'-CYCLIC-NUCLEOTIDE 2'-PHOSPHODIESTERASE"/>
    <property type="match status" value="1"/>
</dbReference>
<dbReference type="FunFam" id="3.60.21.10:FF:000016">
    <property type="entry name" value="Putative metallophosphoesterase"/>
    <property type="match status" value="1"/>
</dbReference>
<protein>
    <recommendedName>
        <fullName evidence="9">TIGR00282 family metallophosphoesterase</fullName>
    </recommendedName>
</protein>
<feature type="binding site" evidence="6">
    <location>
        <position position="20"/>
    </location>
    <ligand>
        <name>Fe cation</name>
        <dbReference type="ChEBI" id="CHEBI:24875"/>
        <label>1</label>
    </ligand>
</feature>
<comment type="caution">
    <text evidence="7">The sequence shown here is derived from an EMBL/GenBank/DDBJ whole genome shotgun (WGS) entry which is preliminary data.</text>
</comment>
<dbReference type="OrthoDB" id="9801109at2"/>
<feature type="binding site" evidence="6">
    <location>
        <position position="52"/>
    </location>
    <ligand>
        <name>Fe cation</name>
        <dbReference type="ChEBI" id="CHEBI:24875"/>
        <label>1</label>
    </ligand>
</feature>
<evidence type="ECO:0000313" key="7">
    <source>
        <dbReference type="EMBL" id="TDU71100.1"/>
    </source>
</evidence>
<dbReference type="InterPro" id="IPR005235">
    <property type="entry name" value="YmdB-like"/>
</dbReference>
<evidence type="ECO:0000256" key="1">
    <source>
        <dbReference type="ARBA" id="ARBA00022723"/>
    </source>
</evidence>
<dbReference type="RefSeq" id="WP_133795286.1">
    <property type="nucleotide sequence ID" value="NZ_SOCA01000003.1"/>
</dbReference>
<dbReference type="Gene3D" id="3.60.21.10">
    <property type="match status" value="1"/>
</dbReference>
<dbReference type="AlphaFoldDB" id="A0A4R7RYT8"/>
<accession>A0A4R7RYT8</accession>
<evidence type="ECO:0000256" key="4">
    <source>
        <dbReference type="ARBA" id="ARBA00061401"/>
    </source>
</evidence>
<evidence type="ECO:0000256" key="6">
    <source>
        <dbReference type="PIRSR" id="PIRSR004789-51"/>
    </source>
</evidence>
<comment type="similarity">
    <text evidence="4">Belongs to the YmdB-like family.</text>
</comment>
<reference evidence="7 8" key="1">
    <citation type="submission" date="2019-03" db="EMBL/GenBank/DDBJ databases">
        <title>Genomic Encyclopedia of Archaeal and Bacterial Type Strains, Phase II (KMG-II): from individual species to whole genera.</title>
        <authorList>
            <person name="Goeker M."/>
        </authorList>
    </citation>
    <scope>NUCLEOTIDE SEQUENCE [LARGE SCALE GENOMIC DNA]</scope>
    <source>
        <strain evidence="7 8">ATCC 25309</strain>
    </source>
</reference>
<dbReference type="SUPFAM" id="SSF56300">
    <property type="entry name" value="Metallo-dependent phosphatases"/>
    <property type="match status" value="1"/>
</dbReference>
<dbReference type="NCBIfam" id="TIGR00282">
    <property type="entry name" value="TIGR00282 family metallophosphoesterase"/>
    <property type="match status" value="1"/>
</dbReference>
<keyword evidence="2" id="KW-0378">Hydrolase</keyword>
<dbReference type="PIRSF" id="PIRSF004789">
    <property type="entry name" value="DR1281"/>
    <property type="match status" value="1"/>
</dbReference>
<feature type="binding site" evidence="6">
    <location>
        <position position="190"/>
    </location>
    <ligand>
        <name>Fe cation</name>
        <dbReference type="ChEBI" id="CHEBI:24875"/>
        <label>1</label>
    </ligand>
</feature>
<keyword evidence="1 6" id="KW-0479">Metal-binding</keyword>
<feature type="binding site" evidence="6">
    <location>
        <position position="79"/>
    </location>
    <ligand>
        <name>Fe cation</name>
        <dbReference type="ChEBI" id="CHEBI:24875"/>
        <label>2</label>
    </ligand>
</feature>
<sequence>MSEAAAEPTPELFRILFLGDVVGEPGRKAVAALLPILREELQVDFAIVNGENSAGGRGITPKIAISLMRAKADVITTGDHIWDQKEIIPFLYDEPRLLRPLNYPEGAHGKGTLVLQTKKCKVGVINLQGRTFMRDALENPFTAVTQAVEAMRQETPVIFVDFHAEATSEKVAMGWHLDGKVTAVVGTHTHVPTADERVLPNGTAFQSDAGMCGPLDSVIGSQIEPVLEKFHTQLPAKFGVARGPVRLNGALITLDPATGKAVSIERIARTWHD</sequence>